<sequence length="549" mass="62039">MSSETTVQDPLKPWKYLLSPPIKHSVLTTFMKSFAAIFIFAATFLIFYSAPPTQKWLSCSECDQSFIHTAGYDYHQPDNEKTNISHILFGIGGSAKTWNDRRRYSEIWWRPNYTRGFVWLDEKPAGITAGMENSPPYKVSEETSKFKYTCWYGSRSAIRIARIVKESFQLGLGNVRWFVMGDDDTVFFTENLVNVLAKYDHNQLYYIGGNSESVEQAVVHSYTMAYGGGGFAISYPLAAELVRVLDGCIDRYASSYGSDQKIGSCMTEIGVPLTKELGFHQLDIRGNPYGLLAAHPLAPLVSLHHLDYVQPLFPGMSRLDSVKKLVDAYKNDPSRAVQHSFCYDLSRNWSISISWGYTVQLYPTFVSAKDLSTPLQTFLTWRSWDDEPFTFNTRAMNLKPCQRPVIYYYNEVDNLGNGQTLTSYKRPVSEMRRKQCDNKDYASAYAVKMFNVTAPVFDPELWKKAPRRQCCEIVTGSNVMDSVVQVGLSAKREEKVAPFVEVVSREAVPSVEVAGAAGVVPLSRPLADDFPFLRKKGKFKVLVPLVVLP</sequence>
<dbReference type="AlphaFoldDB" id="A0AAD2A3G4"/>
<dbReference type="Proteomes" id="UP000834106">
    <property type="component" value="Chromosome 16"/>
</dbReference>
<dbReference type="EMBL" id="OU503051">
    <property type="protein sequence ID" value="CAI9779061.1"/>
    <property type="molecule type" value="Genomic_DNA"/>
</dbReference>
<gene>
    <name evidence="2" type="ORF">FPE_LOCUS26491</name>
</gene>
<dbReference type="Gene3D" id="3.90.550.50">
    <property type="match status" value="1"/>
</dbReference>
<dbReference type="Pfam" id="PF04646">
    <property type="entry name" value="DUF604"/>
    <property type="match status" value="1"/>
</dbReference>
<protein>
    <submittedName>
        <fullName evidence="2">Uncharacterized protein</fullName>
    </submittedName>
</protein>
<evidence type="ECO:0000256" key="1">
    <source>
        <dbReference type="SAM" id="Phobius"/>
    </source>
</evidence>
<evidence type="ECO:0000313" key="3">
    <source>
        <dbReference type="Proteomes" id="UP000834106"/>
    </source>
</evidence>
<accession>A0AAD2A3G4</accession>
<dbReference type="PANTHER" id="PTHR10811">
    <property type="entry name" value="FRINGE-RELATED"/>
    <property type="match status" value="1"/>
</dbReference>
<proteinExistence type="predicted"/>
<keyword evidence="1" id="KW-1133">Transmembrane helix</keyword>
<evidence type="ECO:0000313" key="2">
    <source>
        <dbReference type="EMBL" id="CAI9779061.1"/>
    </source>
</evidence>
<dbReference type="FunFam" id="3.90.550.50:FF:000006">
    <property type="entry name" value="Fringe-related protein-like"/>
    <property type="match status" value="1"/>
</dbReference>
<reference evidence="2" key="1">
    <citation type="submission" date="2023-05" db="EMBL/GenBank/DDBJ databases">
        <authorList>
            <person name="Huff M."/>
        </authorList>
    </citation>
    <scope>NUCLEOTIDE SEQUENCE</scope>
</reference>
<dbReference type="InterPro" id="IPR006740">
    <property type="entry name" value="DUF604"/>
</dbReference>
<keyword evidence="1" id="KW-0472">Membrane</keyword>
<keyword evidence="3" id="KW-1185">Reference proteome</keyword>
<name>A0AAD2A3G4_9LAMI</name>
<keyword evidence="1" id="KW-0812">Transmembrane</keyword>
<organism evidence="2 3">
    <name type="scientific">Fraxinus pennsylvanica</name>
    <dbReference type="NCBI Taxonomy" id="56036"/>
    <lineage>
        <taxon>Eukaryota</taxon>
        <taxon>Viridiplantae</taxon>
        <taxon>Streptophyta</taxon>
        <taxon>Embryophyta</taxon>
        <taxon>Tracheophyta</taxon>
        <taxon>Spermatophyta</taxon>
        <taxon>Magnoliopsida</taxon>
        <taxon>eudicotyledons</taxon>
        <taxon>Gunneridae</taxon>
        <taxon>Pentapetalae</taxon>
        <taxon>asterids</taxon>
        <taxon>lamiids</taxon>
        <taxon>Lamiales</taxon>
        <taxon>Oleaceae</taxon>
        <taxon>Oleeae</taxon>
        <taxon>Fraxinus</taxon>
    </lineage>
</organism>
<feature type="transmembrane region" description="Helical" evidence="1">
    <location>
        <begin position="33"/>
        <end position="50"/>
    </location>
</feature>